<comment type="caution">
    <text evidence="2">The sequence shown here is derived from an EMBL/GenBank/DDBJ whole genome shotgun (WGS) entry which is preliminary data.</text>
</comment>
<keyword evidence="3" id="KW-1185">Reference proteome</keyword>
<sequence>MPHSIYKLFLTGLIFTSTQLYAANYDFTPGLWELTTTSEGTIIDATPEMKQILEQGGSLKPATYTNKACFIKFNLLDNEDGDDCPKNIKRINANHATFESNCRDTNQPTHSVGEFHLNGKTFTFAQEIESYSDNLSLKTTMTGSGKYLGPCK</sequence>
<gene>
    <name evidence="2" type="ORF">L9G74_03190</name>
</gene>
<name>A0ABT2FGI6_9GAMM</name>
<evidence type="ECO:0000313" key="3">
    <source>
        <dbReference type="Proteomes" id="UP001201549"/>
    </source>
</evidence>
<protein>
    <submittedName>
        <fullName evidence="2">DUF3617 domain-containing protein</fullName>
    </submittedName>
</protein>
<organism evidence="2 3">
    <name type="scientific">Shewanella electrica</name>
    <dbReference type="NCBI Taxonomy" id="515560"/>
    <lineage>
        <taxon>Bacteria</taxon>
        <taxon>Pseudomonadati</taxon>
        <taxon>Pseudomonadota</taxon>
        <taxon>Gammaproteobacteria</taxon>
        <taxon>Alteromonadales</taxon>
        <taxon>Shewanellaceae</taxon>
        <taxon>Shewanella</taxon>
    </lineage>
</organism>
<dbReference type="RefSeq" id="WP_238894837.1">
    <property type="nucleotide sequence ID" value="NZ_JAKOGG010000002.1"/>
</dbReference>
<dbReference type="Proteomes" id="UP001201549">
    <property type="component" value="Unassembled WGS sequence"/>
</dbReference>
<accession>A0ABT2FGI6</accession>
<reference evidence="3" key="1">
    <citation type="submission" date="2023-07" db="EMBL/GenBank/DDBJ databases">
        <title>Shewanella mangrovi sp. nov., an acetaldehyde- degrading bacterium isolated from mangrove sediment.</title>
        <authorList>
            <person name="Liu Y."/>
        </authorList>
    </citation>
    <scope>NUCLEOTIDE SEQUENCE [LARGE SCALE GENOMIC DNA]</scope>
    <source>
        <strain evidence="3">C32</strain>
    </source>
</reference>
<keyword evidence="1" id="KW-0732">Signal</keyword>
<evidence type="ECO:0000256" key="1">
    <source>
        <dbReference type="SAM" id="SignalP"/>
    </source>
</evidence>
<dbReference type="Pfam" id="PF12276">
    <property type="entry name" value="DUF3617"/>
    <property type="match status" value="1"/>
</dbReference>
<proteinExistence type="predicted"/>
<dbReference type="EMBL" id="JAKOGG010000002">
    <property type="protein sequence ID" value="MCS4555433.1"/>
    <property type="molecule type" value="Genomic_DNA"/>
</dbReference>
<feature type="signal peptide" evidence="1">
    <location>
        <begin position="1"/>
        <end position="22"/>
    </location>
</feature>
<dbReference type="InterPro" id="IPR022061">
    <property type="entry name" value="DUF3617"/>
</dbReference>
<feature type="chain" id="PRO_5046191902" evidence="1">
    <location>
        <begin position="23"/>
        <end position="152"/>
    </location>
</feature>
<evidence type="ECO:0000313" key="2">
    <source>
        <dbReference type="EMBL" id="MCS4555433.1"/>
    </source>
</evidence>